<sequence>MSRNSIQCHLSTLVVYILPTLLSRFNIEIPKYEQQFDFVLFNTVLCFLNLPLVALLEAKRVLKPNGKLIIGMIDKHSMIGQQYEATKQDNLFYRYAHFYSVQEVFELLHEINFKEEAIYQTLFSPVDTILTPEESKPGYGEGGFVVLSAYVKPNRFSYLDFI</sequence>
<dbReference type="InterPro" id="IPR029063">
    <property type="entry name" value="SAM-dependent_MTases_sf"/>
</dbReference>
<evidence type="ECO:0000313" key="3">
    <source>
        <dbReference type="Proteomes" id="UP000054921"/>
    </source>
</evidence>
<evidence type="ECO:0000313" key="2">
    <source>
        <dbReference type="EMBL" id="KTC82963.1"/>
    </source>
</evidence>
<dbReference type="PATRIC" id="fig|28084.5.peg.198"/>
<dbReference type="GeneID" id="93294262"/>
<protein>
    <submittedName>
        <fullName evidence="2">Methyltransferase domain protein</fullName>
    </submittedName>
</protein>
<gene>
    <name evidence="2" type="ORF">Lche_0186</name>
</gene>
<keyword evidence="2" id="KW-0489">Methyltransferase</keyword>
<dbReference type="GO" id="GO:0032259">
    <property type="term" value="P:methylation"/>
    <property type="evidence" value="ECO:0007669"/>
    <property type="project" value="UniProtKB-KW"/>
</dbReference>
<organism evidence="2 3">
    <name type="scientific">Legionella cherrii</name>
    <dbReference type="NCBI Taxonomy" id="28084"/>
    <lineage>
        <taxon>Bacteria</taxon>
        <taxon>Pseudomonadati</taxon>
        <taxon>Pseudomonadota</taxon>
        <taxon>Gammaproteobacteria</taxon>
        <taxon>Legionellales</taxon>
        <taxon>Legionellaceae</taxon>
        <taxon>Legionella</taxon>
    </lineage>
</organism>
<evidence type="ECO:0000259" key="1">
    <source>
        <dbReference type="Pfam" id="PF08241"/>
    </source>
</evidence>
<reference evidence="2 3" key="1">
    <citation type="submission" date="2015-11" db="EMBL/GenBank/DDBJ databases">
        <title>Genomic analysis of 38 Legionella species identifies large and diverse effector repertoires.</title>
        <authorList>
            <person name="Burstein D."/>
            <person name="Amaro F."/>
            <person name="Zusman T."/>
            <person name="Lifshitz Z."/>
            <person name="Cohen O."/>
            <person name="Gilbert J.A."/>
            <person name="Pupko T."/>
            <person name="Shuman H.A."/>
            <person name="Segal G."/>
        </authorList>
    </citation>
    <scope>NUCLEOTIDE SEQUENCE [LARGE SCALE GENOMIC DNA]</scope>
    <source>
        <strain evidence="2 3">ORW</strain>
    </source>
</reference>
<proteinExistence type="predicted"/>
<keyword evidence="2" id="KW-0808">Transferase</keyword>
<dbReference type="Gene3D" id="3.40.50.150">
    <property type="entry name" value="Vaccinia Virus protein VP39"/>
    <property type="match status" value="1"/>
</dbReference>
<dbReference type="SUPFAM" id="SSF53335">
    <property type="entry name" value="S-adenosyl-L-methionine-dependent methyltransferases"/>
    <property type="match status" value="1"/>
</dbReference>
<dbReference type="EMBL" id="LNXW01000006">
    <property type="protein sequence ID" value="KTC82963.1"/>
    <property type="molecule type" value="Genomic_DNA"/>
</dbReference>
<dbReference type="RefSeq" id="WP_014845116.1">
    <property type="nucleotide sequence ID" value="NZ_LNXW01000006.1"/>
</dbReference>
<name>A0A0W0SHQ9_9GAMM</name>
<dbReference type="AlphaFoldDB" id="A0A0W0SHQ9"/>
<dbReference type="GO" id="GO:0008757">
    <property type="term" value="F:S-adenosylmethionine-dependent methyltransferase activity"/>
    <property type="evidence" value="ECO:0007669"/>
    <property type="project" value="InterPro"/>
</dbReference>
<dbReference type="CDD" id="cd02440">
    <property type="entry name" value="AdoMet_MTases"/>
    <property type="match status" value="1"/>
</dbReference>
<feature type="domain" description="Methyltransferase type 11" evidence="1">
    <location>
        <begin position="29"/>
        <end position="70"/>
    </location>
</feature>
<dbReference type="STRING" id="28084.Lche_0186"/>
<accession>A0A0W0SHQ9</accession>
<dbReference type="Pfam" id="PF08241">
    <property type="entry name" value="Methyltransf_11"/>
    <property type="match status" value="1"/>
</dbReference>
<comment type="caution">
    <text evidence="2">The sequence shown here is derived from an EMBL/GenBank/DDBJ whole genome shotgun (WGS) entry which is preliminary data.</text>
</comment>
<dbReference type="InterPro" id="IPR013216">
    <property type="entry name" value="Methyltransf_11"/>
</dbReference>
<dbReference type="Proteomes" id="UP000054921">
    <property type="component" value="Unassembled WGS sequence"/>
</dbReference>